<dbReference type="EMBL" id="JACJRF010000011">
    <property type="protein sequence ID" value="MBD2344300.1"/>
    <property type="molecule type" value="Genomic_DNA"/>
</dbReference>
<keyword evidence="2" id="KW-1185">Reference proteome</keyword>
<gene>
    <name evidence="1" type="ORF">H6G18_09075</name>
</gene>
<name>A0ABR8CP99_9NOST</name>
<proteinExistence type="predicted"/>
<accession>A0ABR8CP99</accession>
<dbReference type="RefSeq" id="WP_190406756.1">
    <property type="nucleotide sequence ID" value="NZ_JACJRF010000011.1"/>
</dbReference>
<sequence>MRGDKMAIALSVMALILMGLRPNLNILIYAFSIIVGGCDRIFVAQQNFLK</sequence>
<organism evidence="1 2">
    <name type="scientific">Anabaena subtropica FACHB-260</name>
    <dbReference type="NCBI Taxonomy" id="2692884"/>
    <lineage>
        <taxon>Bacteria</taxon>
        <taxon>Bacillati</taxon>
        <taxon>Cyanobacteriota</taxon>
        <taxon>Cyanophyceae</taxon>
        <taxon>Nostocales</taxon>
        <taxon>Nostocaceae</taxon>
        <taxon>Anabaena</taxon>
    </lineage>
</organism>
<protein>
    <submittedName>
        <fullName evidence="1">Uncharacterized protein</fullName>
    </submittedName>
</protein>
<evidence type="ECO:0000313" key="2">
    <source>
        <dbReference type="Proteomes" id="UP000607281"/>
    </source>
</evidence>
<reference evidence="1 2" key="1">
    <citation type="journal article" date="2020" name="ISME J.">
        <title>Comparative genomics reveals insights into cyanobacterial evolution and habitat adaptation.</title>
        <authorList>
            <person name="Chen M.Y."/>
            <person name="Teng W.K."/>
            <person name="Zhao L."/>
            <person name="Hu C.X."/>
            <person name="Zhou Y.K."/>
            <person name="Han B.P."/>
            <person name="Song L.R."/>
            <person name="Shu W.S."/>
        </authorList>
    </citation>
    <scope>NUCLEOTIDE SEQUENCE [LARGE SCALE GENOMIC DNA]</scope>
    <source>
        <strain evidence="1 2">FACHB-260</strain>
    </source>
</reference>
<comment type="caution">
    <text evidence="1">The sequence shown here is derived from an EMBL/GenBank/DDBJ whole genome shotgun (WGS) entry which is preliminary data.</text>
</comment>
<evidence type="ECO:0000313" key="1">
    <source>
        <dbReference type="EMBL" id="MBD2344300.1"/>
    </source>
</evidence>
<dbReference type="Proteomes" id="UP000607281">
    <property type="component" value="Unassembled WGS sequence"/>
</dbReference>